<dbReference type="EMBL" id="OZ034831">
    <property type="protein sequence ID" value="CAL1688267.1"/>
    <property type="molecule type" value="Genomic_DNA"/>
</dbReference>
<accession>A0AAV2P7H5</accession>
<evidence type="ECO:0000313" key="2">
    <source>
        <dbReference type="Proteomes" id="UP001497644"/>
    </source>
</evidence>
<protein>
    <submittedName>
        <fullName evidence="1">Uncharacterized protein</fullName>
    </submittedName>
</protein>
<proteinExistence type="predicted"/>
<gene>
    <name evidence="1" type="ORF">LPLAT_LOCUS13368</name>
</gene>
<keyword evidence="2" id="KW-1185">Reference proteome</keyword>
<evidence type="ECO:0000313" key="1">
    <source>
        <dbReference type="EMBL" id="CAL1688267.1"/>
    </source>
</evidence>
<dbReference type="AlphaFoldDB" id="A0AAV2P7H5"/>
<sequence>MPLYEINESYKKYHLFSDSNSSPEKACAPDWVFVLKFSFRRSKETSTSHGRSRLRRLVCAERKYQVATILRITRPSGSNSTNERLYLSLSLRDSNSRQASVAIYRISAHTLPAVVSSRVSKGHLAPARSNG</sequence>
<organism evidence="1 2">
    <name type="scientific">Lasius platythorax</name>
    <dbReference type="NCBI Taxonomy" id="488582"/>
    <lineage>
        <taxon>Eukaryota</taxon>
        <taxon>Metazoa</taxon>
        <taxon>Ecdysozoa</taxon>
        <taxon>Arthropoda</taxon>
        <taxon>Hexapoda</taxon>
        <taxon>Insecta</taxon>
        <taxon>Pterygota</taxon>
        <taxon>Neoptera</taxon>
        <taxon>Endopterygota</taxon>
        <taxon>Hymenoptera</taxon>
        <taxon>Apocrita</taxon>
        <taxon>Aculeata</taxon>
        <taxon>Formicoidea</taxon>
        <taxon>Formicidae</taxon>
        <taxon>Formicinae</taxon>
        <taxon>Lasius</taxon>
        <taxon>Lasius</taxon>
    </lineage>
</organism>
<dbReference type="Proteomes" id="UP001497644">
    <property type="component" value="Chromosome 8"/>
</dbReference>
<name>A0AAV2P7H5_9HYME</name>
<reference evidence="1" key="1">
    <citation type="submission" date="2024-04" db="EMBL/GenBank/DDBJ databases">
        <authorList>
            <consortium name="Molecular Ecology Group"/>
        </authorList>
    </citation>
    <scope>NUCLEOTIDE SEQUENCE</scope>
</reference>